<evidence type="ECO:0000313" key="2">
    <source>
        <dbReference type="Proteomes" id="UP001589898"/>
    </source>
</evidence>
<name>A0ABV6SVF9_9GAMM</name>
<protein>
    <recommendedName>
        <fullName evidence="3">Transposase</fullName>
    </recommendedName>
</protein>
<proteinExistence type="predicted"/>
<organism evidence="1 2">
    <name type="scientific">Luteimonas padinae</name>
    <dbReference type="NCBI Taxonomy" id="1714359"/>
    <lineage>
        <taxon>Bacteria</taxon>
        <taxon>Pseudomonadati</taxon>
        <taxon>Pseudomonadota</taxon>
        <taxon>Gammaproteobacteria</taxon>
        <taxon>Lysobacterales</taxon>
        <taxon>Lysobacteraceae</taxon>
        <taxon>Luteimonas</taxon>
    </lineage>
</organism>
<keyword evidence="2" id="KW-1185">Reference proteome</keyword>
<dbReference type="Proteomes" id="UP001589898">
    <property type="component" value="Unassembled WGS sequence"/>
</dbReference>
<dbReference type="EMBL" id="JBHLTF010000027">
    <property type="protein sequence ID" value="MFC0717425.1"/>
    <property type="molecule type" value="Genomic_DNA"/>
</dbReference>
<gene>
    <name evidence="1" type="ORF">ACFFFU_06650</name>
</gene>
<evidence type="ECO:0000313" key="1">
    <source>
        <dbReference type="EMBL" id="MFC0717425.1"/>
    </source>
</evidence>
<evidence type="ECO:0008006" key="3">
    <source>
        <dbReference type="Google" id="ProtNLM"/>
    </source>
</evidence>
<accession>A0ABV6SVF9</accession>
<dbReference type="RefSeq" id="WP_189498276.1">
    <property type="nucleotide sequence ID" value="NZ_BMZT01000009.1"/>
</dbReference>
<reference evidence="1 2" key="1">
    <citation type="submission" date="2024-09" db="EMBL/GenBank/DDBJ databases">
        <authorList>
            <person name="Sun Q."/>
            <person name="Mori K."/>
        </authorList>
    </citation>
    <scope>NUCLEOTIDE SEQUENCE [LARGE SCALE GENOMIC DNA]</scope>
    <source>
        <strain evidence="1 2">KCTC 52403</strain>
    </source>
</reference>
<sequence length="298" mass="33020">MAETIHLDPAASPATVEEVVDYVHRNVAPRDFDALVSAAPLLQRLALDTALVHARVEKALVDMIDGRRTCFYTPQSFVIASVGSILLRGNLWCPTGPRRGVRSPRDAIFSYYMAHDHNYHFLTVGQFGPGYLTEIYETDPLAHDGRPGTTIDITLLEETALPTGKVMAYRAHRDIHVQLPPDSLSVSLNLMVRDMRSDTQEQYAFDIGECRSRAVITGYPDASPVSVQASLVELAGHLPDAGIQGLLHDLCGADHIAPRVRRHAVESLRASAWTDEDGLLRLARRIPDSRQWEARLLD</sequence>
<comment type="caution">
    <text evidence="1">The sequence shown here is derived from an EMBL/GenBank/DDBJ whole genome shotgun (WGS) entry which is preliminary data.</text>
</comment>